<comment type="caution">
    <text evidence="1">The sequence shown here is derived from an EMBL/GenBank/DDBJ whole genome shotgun (WGS) entry which is preliminary data.</text>
</comment>
<dbReference type="EMBL" id="JBHFFA010000003">
    <property type="protein sequence ID" value="KAL2632957.1"/>
    <property type="molecule type" value="Genomic_DNA"/>
</dbReference>
<sequence length="121" mass="12500">MKTALMTTAAWSFKSIEMLSKKFSKSALFWTGGYIEDFAPEPETVVSEVKIQLVVVGAGMVRAKTPVFGAKFGMSMVETNVSIAGAGVAASAGASASVGISEVETVVVFTGGILPETDGET</sequence>
<accession>A0ABD1YQA5</accession>
<protein>
    <submittedName>
        <fullName evidence="1">Uncharacterized protein</fullName>
    </submittedName>
</protein>
<organism evidence="1 2">
    <name type="scientific">Riccia fluitans</name>
    <dbReference type="NCBI Taxonomy" id="41844"/>
    <lineage>
        <taxon>Eukaryota</taxon>
        <taxon>Viridiplantae</taxon>
        <taxon>Streptophyta</taxon>
        <taxon>Embryophyta</taxon>
        <taxon>Marchantiophyta</taxon>
        <taxon>Marchantiopsida</taxon>
        <taxon>Marchantiidae</taxon>
        <taxon>Marchantiales</taxon>
        <taxon>Ricciaceae</taxon>
        <taxon>Riccia</taxon>
    </lineage>
</organism>
<evidence type="ECO:0000313" key="1">
    <source>
        <dbReference type="EMBL" id="KAL2632957.1"/>
    </source>
</evidence>
<dbReference type="Proteomes" id="UP001605036">
    <property type="component" value="Unassembled WGS sequence"/>
</dbReference>
<gene>
    <name evidence="1" type="ORF">R1flu_004436</name>
</gene>
<proteinExistence type="predicted"/>
<name>A0ABD1YQA5_9MARC</name>
<reference evidence="1 2" key="1">
    <citation type="submission" date="2024-09" db="EMBL/GenBank/DDBJ databases">
        <title>Chromosome-scale assembly of Riccia fluitans.</title>
        <authorList>
            <person name="Paukszto L."/>
            <person name="Sawicki J."/>
            <person name="Karawczyk K."/>
            <person name="Piernik-Szablinska J."/>
            <person name="Szczecinska M."/>
            <person name="Mazdziarz M."/>
        </authorList>
    </citation>
    <scope>NUCLEOTIDE SEQUENCE [LARGE SCALE GENOMIC DNA]</scope>
    <source>
        <strain evidence="1">Rf_01</strain>
        <tissue evidence="1">Aerial parts of the thallus</tissue>
    </source>
</reference>
<evidence type="ECO:0000313" key="2">
    <source>
        <dbReference type="Proteomes" id="UP001605036"/>
    </source>
</evidence>
<keyword evidence="2" id="KW-1185">Reference proteome</keyword>
<dbReference type="AlphaFoldDB" id="A0ABD1YQA5"/>